<proteinExistence type="predicted"/>
<accession>A0ABS5VYZ0</accession>
<dbReference type="InterPro" id="IPR036038">
    <property type="entry name" value="Aminotransferase-like"/>
</dbReference>
<keyword evidence="1" id="KW-0808">Transferase</keyword>
<keyword evidence="2" id="KW-1185">Reference proteome</keyword>
<organism evidence="1 2">
    <name type="scientific">Croceibacterium selenioxidans</name>
    <dbReference type="NCBI Taxonomy" id="2838833"/>
    <lineage>
        <taxon>Bacteria</taxon>
        <taxon>Pseudomonadati</taxon>
        <taxon>Pseudomonadota</taxon>
        <taxon>Alphaproteobacteria</taxon>
        <taxon>Sphingomonadales</taxon>
        <taxon>Erythrobacteraceae</taxon>
        <taxon>Croceibacterium</taxon>
    </lineage>
</organism>
<dbReference type="InterPro" id="IPR001544">
    <property type="entry name" value="Aminotrans_IV"/>
</dbReference>
<dbReference type="Pfam" id="PF01063">
    <property type="entry name" value="Aminotran_4"/>
    <property type="match status" value="1"/>
</dbReference>
<comment type="caution">
    <text evidence="1">The sequence shown here is derived from an EMBL/GenBank/DDBJ whole genome shotgun (WGS) entry which is preliminary data.</text>
</comment>
<evidence type="ECO:0000313" key="2">
    <source>
        <dbReference type="Proteomes" id="UP000811255"/>
    </source>
</evidence>
<dbReference type="SUPFAM" id="SSF56752">
    <property type="entry name" value="D-aminoacid aminotransferase-like PLP-dependent enzymes"/>
    <property type="match status" value="1"/>
</dbReference>
<dbReference type="NCBIfam" id="NF006734">
    <property type="entry name" value="PRK09266.1"/>
    <property type="match status" value="1"/>
</dbReference>
<dbReference type="RefSeq" id="WP_214533797.1">
    <property type="nucleotide sequence ID" value="NZ_JAHFVK010000001.1"/>
</dbReference>
<protein>
    <submittedName>
        <fullName evidence="1">Aminotransferase class IV family protein</fullName>
    </submittedName>
</protein>
<name>A0ABS5VYZ0_9SPHN</name>
<dbReference type="Gene3D" id="3.20.10.10">
    <property type="entry name" value="D-amino Acid Aminotransferase, subunit A, domain 2"/>
    <property type="match status" value="1"/>
</dbReference>
<reference evidence="1 2" key="1">
    <citation type="submission" date="2021-05" db="EMBL/GenBank/DDBJ databases">
        <title>Croceibacterium sp. LX-88 genome sequence.</title>
        <authorList>
            <person name="Luo X."/>
        </authorList>
    </citation>
    <scope>NUCLEOTIDE SEQUENCE [LARGE SCALE GENOMIC DNA]</scope>
    <source>
        <strain evidence="1 2">LX-88</strain>
    </source>
</reference>
<dbReference type="GO" id="GO:0008483">
    <property type="term" value="F:transaminase activity"/>
    <property type="evidence" value="ECO:0007669"/>
    <property type="project" value="UniProtKB-KW"/>
</dbReference>
<gene>
    <name evidence="1" type="ORF">KK137_00160</name>
</gene>
<sequence>MSDTSSFQTQIDGRPATREDLIPLAFSGFAHFTAMQLQGGRVRGLDLHLARLRTASLEFFGRAVPDSHIDVLLRRAVEGGPAEQSLTVTVFSRAGEFTAVGGEQTPAVLIRTGPPASGPKGPLRLAVVEHERPLPGIKHVGESAKTYFLRKAVVEGYDDAAFIDSRGRLSEATIWNLAFWDGEAVIWPEAAVLPGVTMAIVRRQLTRRGIPQRQEVVTMERVRSLAGAVMNSWTPGIGLVGMGPVEMPAPDALVAILHDAYLSEPATILRPWPTS</sequence>
<evidence type="ECO:0000313" key="1">
    <source>
        <dbReference type="EMBL" id="MBT2132731.1"/>
    </source>
</evidence>
<dbReference type="InterPro" id="IPR043132">
    <property type="entry name" value="BCAT-like_C"/>
</dbReference>
<dbReference type="EMBL" id="JAHFVK010000001">
    <property type="protein sequence ID" value="MBT2132731.1"/>
    <property type="molecule type" value="Genomic_DNA"/>
</dbReference>
<keyword evidence="1" id="KW-0032">Aminotransferase</keyword>
<dbReference type="Proteomes" id="UP000811255">
    <property type="component" value="Unassembled WGS sequence"/>
</dbReference>